<feature type="non-terminal residue" evidence="1">
    <location>
        <position position="104"/>
    </location>
</feature>
<gene>
    <name evidence="1" type="ORF">PIB30_098829</name>
</gene>
<protein>
    <submittedName>
        <fullName evidence="1">Uncharacterized protein</fullName>
    </submittedName>
</protein>
<sequence>MHWPIATSSNKFSQPIQYPPNQNWPPCQPKILQTPPLRNSFPYIAVLKAPQNSGSFLFITTFLAKWQLQRQCVAFGNSVRIASLIDLSPSVTDAFDIGKCTESF</sequence>
<evidence type="ECO:0000313" key="2">
    <source>
        <dbReference type="Proteomes" id="UP001341840"/>
    </source>
</evidence>
<dbReference type="Proteomes" id="UP001341840">
    <property type="component" value="Unassembled WGS sequence"/>
</dbReference>
<name>A0ABU6TX99_9FABA</name>
<reference evidence="1 2" key="1">
    <citation type="journal article" date="2023" name="Plants (Basel)">
        <title>Bridging the Gap: Combining Genomics and Transcriptomics Approaches to Understand Stylosanthes scabra, an Orphan Legume from the Brazilian Caatinga.</title>
        <authorList>
            <person name="Ferreira-Neto J.R.C."/>
            <person name="da Silva M.D."/>
            <person name="Binneck E."/>
            <person name="de Melo N.F."/>
            <person name="da Silva R.H."/>
            <person name="de Melo A.L.T.M."/>
            <person name="Pandolfi V."/>
            <person name="Bustamante F.O."/>
            <person name="Brasileiro-Vidal A.C."/>
            <person name="Benko-Iseppon A.M."/>
        </authorList>
    </citation>
    <scope>NUCLEOTIDE SEQUENCE [LARGE SCALE GENOMIC DNA]</scope>
    <source>
        <tissue evidence="1">Leaves</tissue>
    </source>
</reference>
<dbReference type="EMBL" id="JASCZI010093196">
    <property type="protein sequence ID" value="MED6153149.1"/>
    <property type="molecule type" value="Genomic_DNA"/>
</dbReference>
<organism evidence="1 2">
    <name type="scientific">Stylosanthes scabra</name>
    <dbReference type="NCBI Taxonomy" id="79078"/>
    <lineage>
        <taxon>Eukaryota</taxon>
        <taxon>Viridiplantae</taxon>
        <taxon>Streptophyta</taxon>
        <taxon>Embryophyta</taxon>
        <taxon>Tracheophyta</taxon>
        <taxon>Spermatophyta</taxon>
        <taxon>Magnoliopsida</taxon>
        <taxon>eudicotyledons</taxon>
        <taxon>Gunneridae</taxon>
        <taxon>Pentapetalae</taxon>
        <taxon>rosids</taxon>
        <taxon>fabids</taxon>
        <taxon>Fabales</taxon>
        <taxon>Fabaceae</taxon>
        <taxon>Papilionoideae</taxon>
        <taxon>50 kb inversion clade</taxon>
        <taxon>dalbergioids sensu lato</taxon>
        <taxon>Dalbergieae</taxon>
        <taxon>Pterocarpus clade</taxon>
        <taxon>Stylosanthes</taxon>
    </lineage>
</organism>
<proteinExistence type="predicted"/>
<keyword evidence="2" id="KW-1185">Reference proteome</keyword>
<accession>A0ABU6TX99</accession>
<evidence type="ECO:0000313" key="1">
    <source>
        <dbReference type="EMBL" id="MED6153149.1"/>
    </source>
</evidence>
<comment type="caution">
    <text evidence="1">The sequence shown here is derived from an EMBL/GenBank/DDBJ whole genome shotgun (WGS) entry which is preliminary data.</text>
</comment>